<gene>
    <name evidence="2" type="ORF">JDO7802_02969</name>
</gene>
<keyword evidence="3" id="KW-1185">Reference proteome</keyword>
<evidence type="ECO:0000313" key="3">
    <source>
        <dbReference type="Proteomes" id="UP000049222"/>
    </source>
</evidence>
<dbReference type="InterPro" id="IPR029045">
    <property type="entry name" value="ClpP/crotonase-like_dom_sf"/>
</dbReference>
<name>A0A0M6YKP3_9RHOB</name>
<dbReference type="RefSeq" id="WP_055086703.1">
    <property type="nucleotide sequence ID" value="NZ_CXSU01000012.1"/>
</dbReference>
<evidence type="ECO:0008006" key="4">
    <source>
        <dbReference type="Google" id="ProtNLM"/>
    </source>
</evidence>
<organism evidence="2 3">
    <name type="scientific">Jannaschia donghaensis</name>
    <dbReference type="NCBI Taxonomy" id="420998"/>
    <lineage>
        <taxon>Bacteria</taxon>
        <taxon>Pseudomonadati</taxon>
        <taxon>Pseudomonadota</taxon>
        <taxon>Alphaproteobacteria</taxon>
        <taxon>Rhodobacterales</taxon>
        <taxon>Roseobacteraceae</taxon>
        <taxon>Jannaschia</taxon>
    </lineage>
</organism>
<sequence length="268" mass="28448">MKALVILCVLLATPALSAPTAAKVARLTCLMIARDLGIAAPNFTAAEPTKPTPATAAAWAQARSDVDAMPYSEARTIWNRACAGATGRTNWPILPDPMRPTLLRVDGTALRVTGIIRPGFVRRLRRTLDANPQITRIALTSPGGLLDEAFSAADLIRRRGLDTTLIGGCFSACGFVFLGGASRDIPVTHWPLGFHQAAWRDGQAISMIHPVQVRMMLSLSSLGVETQTIMGWITAAGPGEMFIPDTAQICAAGIAPLPGCGAKDRRAR</sequence>
<dbReference type="OrthoDB" id="5936191at2"/>
<dbReference type="EMBL" id="CXSU01000012">
    <property type="protein sequence ID" value="CTQ50938.1"/>
    <property type="molecule type" value="Genomic_DNA"/>
</dbReference>
<evidence type="ECO:0000313" key="2">
    <source>
        <dbReference type="EMBL" id="CTQ50938.1"/>
    </source>
</evidence>
<accession>A0A0M6YKP3</accession>
<dbReference type="STRING" id="420998.JDO7802_02969"/>
<dbReference type="SUPFAM" id="SSF52096">
    <property type="entry name" value="ClpP/crotonase"/>
    <property type="match status" value="1"/>
</dbReference>
<keyword evidence="1" id="KW-0732">Signal</keyword>
<dbReference type="AlphaFoldDB" id="A0A0M6YKP3"/>
<feature type="chain" id="PRO_5005807984" description="ATP-dependent Clp protease proteolytic subunit" evidence="1">
    <location>
        <begin position="18"/>
        <end position="268"/>
    </location>
</feature>
<proteinExistence type="predicted"/>
<feature type="signal peptide" evidence="1">
    <location>
        <begin position="1"/>
        <end position="17"/>
    </location>
</feature>
<evidence type="ECO:0000256" key="1">
    <source>
        <dbReference type="SAM" id="SignalP"/>
    </source>
</evidence>
<reference evidence="2 3" key="1">
    <citation type="submission" date="2015-07" db="EMBL/GenBank/DDBJ databases">
        <authorList>
            <person name="Noorani M."/>
        </authorList>
    </citation>
    <scope>NUCLEOTIDE SEQUENCE [LARGE SCALE GENOMIC DNA]</scope>
    <source>
        <strain evidence="2 3">CECT 7802</strain>
    </source>
</reference>
<dbReference type="Proteomes" id="UP000049222">
    <property type="component" value="Unassembled WGS sequence"/>
</dbReference>
<protein>
    <recommendedName>
        <fullName evidence="4">ATP-dependent Clp protease proteolytic subunit</fullName>
    </recommendedName>
</protein>